<keyword evidence="5 12" id="KW-0762">Sugar transport</keyword>
<dbReference type="PANTHER" id="PTHR10791">
    <property type="entry name" value="RAG1-ACTIVATING PROTEIN 1"/>
    <property type="match status" value="1"/>
</dbReference>
<feature type="compositionally biased region" description="Basic and acidic residues" evidence="10">
    <location>
        <begin position="144"/>
        <end position="165"/>
    </location>
</feature>
<evidence type="ECO:0000313" key="13">
    <source>
        <dbReference type="Proteomes" id="UP000236161"/>
    </source>
</evidence>
<dbReference type="Proteomes" id="UP000236161">
    <property type="component" value="Unassembled WGS sequence"/>
</dbReference>
<dbReference type="Gene3D" id="1.20.1280.290">
    <property type="match status" value="1"/>
</dbReference>
<feature type="transmembrane region" description="Helical" evidence="11">
    <location>
        <begin position="277"/>
        <end position="294"/>
    </location>
</feature>
<evidence type="ECO:0000256" key="9">
    <source>
        <dbReference type="ARBA" id="ARBA00023136"/>
    </source>
</evidence>
<feature type="transmembrane region" description="Helical" evidence="11">
    <location>
        <begin position="337"/>
        <end position="358"/>
    </location>
</feature>
<keyword evidence="9 11" id="KW-0472">Membrane</keyword>
<dbReference type="GO" id="GO:0005886">
    <property type="term" value="C:plasma membrane"/>
    <property type="evidence" value="ECO:0007669"/>
    <property type="project" value="UniProtKB-SubCell"/>
</dbReference>
<accession>A0A2I0B0Z5</accession>
<evidence type="ECO:0000256" key="8">
    <source>
        <dbReference type="ARBA" id="ARBA00022989"/>
    </source>
</evidence>
<keyword evidence="4" id="KW-1003">Cell membrane</keyword>
<feature type="region of interest" description="Disordered" evidence="10">
    <location>
        <begin position="144"/>
        <end position="171"/>
    </location>
</feature>
<protein>
    <submittedName>
        <fullName evidence="12">Bidirectional sugar transporter SWEET2a</fullName>
    </submittedName>
</protein>
<evidence type="ECO:0000256" key="6">
    <source>
        <dbReference type="ARBA" id="ARBA00022692"/>
    </source>
</evidence>
<dbReference type="FunFam" id="1.20.1280.290:FF:000001">
    <property type="entry name" value="Bidirectional sugar transporter SWEET"/>
    <property type="match status" value="1"/>
</dbReference>
<dbReference type="InterPro" id="IPR004316">
    <property type="entry name" value="SWEET_rpt"/>
</dbReference>
<evidence type="ECO:0000256" key="2">
    <source>
        <dbReference type="ARBA" id="ARBA00007809"/>
    </source>
</evidence>
<gene>
    <name evidence="12" type="primary">SWEET2A</name>
    <name evidence="12" type="ORF">AXF42_Ash014383</name>
</gene>
<evidence type="ECO:0000256" key="4">
    <source>
        <dbReference type="ARBA" id="ARBA00022475"/>
    </source>
</evidence>
<feature type="transmembrane region" description="Helical" evidence="11">
    <location>
        <begin position="300"/>
        <end position="325"/>
    </location>
</feature>
<dbReference type="AlphaFoldDB" id="A0A2I0B0Z5"/>
<evidence type="ECO:0000256" key="10">
    <source>
        <dbReference type="SAM" id="MobiDB-lite"/>
    </source>
</evidence>
<dbReference type="InterPro" id="IPR047664">
    <property type="entry name" value="SWEET"/>
</dbReference>
<dbReference type="GO" id="GO:0051119">
    <property type="term" value="F:sugar transmembrane transporter activity"/>
    <property type="evidence" value="ECO:0007669"/>
    <property type="project" value="InterPro"/>
</dbReference>
<keyword evidence="6 11" id="KW-0812">Transmembrane</keyword>
<dbReference type="EMBL" id="KZ451930">
    <property type="protein sequence ID" value="PKA61466.1"/>
    <property type="molecule type" value="Genomic_DNA"/>
</dbReference>
<reference evidence="12 13" key="1">
    <citation type="journal article" date="2017" name="Nature">
        <title>The Apostasia genome and the evolution of orchids.</title>
        <authorList>
            <person name="Zhang G.Q."/>
            <person name="Liu K.W."/>
            <person name="Li Z."/>
            <person name="Lohaus R."/>
            <person name="Hsiao Y.Y."/>
            <person name="Niu S.C."/>
            <person name="Wang J.Y."/>
            <person name="Lin Y.C."/>
            <person name="Xu Q."/>
            <person name="Chen L.J."/>
            <person name="Yoshida K."/>
            <person name="Fujiwara S."/>
            <person name="Wang Z.W."/>
            <person name="Zhang Y.Q."/>
            <person name="Mitsuda N."/>
            <person name="Wang M."/>
            <person name="Liu G.H."/>
            <person name="Pecoraro L."/>
            <person name="Huang H.X."/>
            <person name="Xiao X.J."/>
            <person name="Lin M."/>
            <person name="Wu X.Y."/>
            <person name="Wu W.L."/>
            <person name="Chen Y.Y."/>
            <person name="Chang S.B."/>
            <person name="Sakamoto S."/>
            <person name="Ohme-Takagi M."/>
            <person name="Yagi M."/>
            <person name="Zeng S.J."/>
            <person name="Shen C.Y."/>
            <person name="Yeh C.M."/>
            <person name="Luo Y.B."/>
            <person name="Tsai W.C."/>
            <person name="Van de Peer Y."/>
            <person name="Liu Z.J."/>
        </authorList>
    </citation>
    <scope>NUCLEOTIDE SEQUENCE [LARGE SCALE GENOMIC DNA]</scope>
    <source>
        <strain evidence="13">cv. Shenzhen</strain>
        <tissue evidence="12">Stem</tissue>
    </source>
</reference>
<feature type="transmembrane region" description="Helical" evidence="11">
    <location>
        <begin position="364"/>
        <end position="385"/>
    </location>
</feature>
<keyword evidence="7" id="KW-0677">Repeat</keyword>
<proteinExistence type="inferred from homology"/>
<evidence type="ECO:0000256" key="7">
    <source>
        <dbReference type="ARBA" id="ARBA00022737"/>
    </source>
</evidence>
<keyword evidence="3" id="KW-0813">Transport</keyword>
<evidence type="ECO:0000256" key="5">
    <source>
        <dbReference type="ARBA" id="ARBA00022597"/>
    </source>
</evidence>
<dbReference type="Pfam" id="PF03083">
    <property type="entry name" value="MtN3_slv"/>
    <property type="match status" value="1"/>
</dbReference>
<feature type="transmembrane region" description="Helical" evidence="11">
    <location>
        <begin position="234"/>
        <end position="256"/>
    </location>
</feature>
<evidence type="ECO:0000313" key="12">
    <source>
        <dbReference type="EMBL" id="PKA61466.1"/>
    </source>
</evidence>
<name>A0A2I0B0Z5_9ASPA</name>
<feature type="compositionally biased region" description="Basic and acidic residues" evidence="10">
    <location>
        <begin position="46"/>
        <end position="68"/>
    </location>
</feature>
<evidence type="ECO:0000256" key="11">
    <source>
        <dbReference type="SAM" id="Phobius"/>
    </source>
</evidence>
<evidence type="ECO:0000256" key="3">
    <source>
        <dbReference type="ARBA" id="ARBA00022448"/>
    </source>
</evidence>
<keyword evidence="13" id="KW-1185">Reference proteome</keyword>
<sequence>MPSGAKRRKSAKKKKATTSPPDQHQGWLRSHLHLLKAPSFGNGLKAKEVIQEEAKGQRNMEGDQKDLSQFKVAEVASEDGDDKVAAAQAPSMADQPNAELKASAEEFKEDASNNISTVKLQDAADEPKAPICVASSSEEVKVELNESASRDVNDSTELKVEKSSEETVTSPVEISGPVTEEVFDTSQAPATAEICASTSEKLMLDAAGFREAHDDDTSPRIEISRAAMVVRRASVWNCCGLLEVIRGNLFAFVLFASPIPTYRRILRNQSTEQFSGLPYLYSLLNCLICLWYGLPCVSYGVVLVATVNSIGAVFQLVYISLFIAYADNARRLKMCGMLIGVLTLFGLIVYVSLVMFDHQTRRTFVGYLSVASLISMFASPLFIMVGSLNSIFRLSSVSTGSPMGLDQSWGSYSFCCMLTTARDQEKSALFHY</sequence>
<feature type="region of interest" description="Disordered" evidence="10">
    <location>
        <begin position="1"/>
        <end position="29"/>
    </location>
</feature>
<dbReference type="OrthoDB" id="409725at2759"/>
<organism evidence="12 13">
    <name type="scientific">Apostasia shenzhenica</name>
    <dbReference type="NCBI Taxonomy" id="1088818"/>
    <lineage>
        <taxon>Eukaryota</taxon>
        <taxon>Viridiplantae</taxon>
        <taxon>Streptophyta</taxon>
        <taxon>Embryophyta</taxon>
        <taxon>Tracheophyta</taxon>
        <taxon>Spermatophyta</taxon>
        <taxon>Magnoliopsida</taxon>
        <taxon>Liliopsida</taxon>
        <taxon>Asparagales</taxon>
        <taxon>Orchidaceae</taxon>
        <taxon>Apostasioideae</taxon>
        <taxon>Apostasia</taxon>
    </lineage>
</organism>
<comment type="subcellular location">
    <subcellularLocation>
        <location evidence="1">Cell membrane</location>
        <topology evidence="1">Multi-pass membrane protein</topology>
    </subcellularLocation>
</comment>
<feature type="region of interest" description="Disordered" evidence="10">
    <location>
        <begin position="46"/>
        <end position="109"/>
    </location>
</feature>
<comment type="similarity">
    <text evidence="2">Belongs to the SWEET sugar transporter family.</text>
</comment>
<keyword evidence="8 11" id="KW-1133">Transmembrane helix</keyword>
<feature type="compositionally biased region" description="Basic residues" evidence="10">
    <location>
        <begin position="1"/>
        <end position="16"/>
    </location>
</feature>
<evidence type="ECO:0000256" key="1">
    <source>
        <dbReference type="ARBA" id="ARBA00004651"/>
    </source>
</evidence>
<dbReference type="PANTHER" id="PTHR10791:SF57">
    <property type="entry name" value="BIDIRECTIONAL SUGAR TRANSPORTER SWEET2A"/>
    <property type="match status" value="1"/>
</dbReference>